<dbReference type="PANTHER" id="PTHR35871">
    <property type="entry name" value="EXPRESSED PROTEIN"/>
    <property type="match status" value="1"/>
</dbReference>
<proteinExistence type="predicted"/>
<evidence type="ECO:0000313" key="1">
    <source>
        <dbReference type="EMBL" id="KAJ7699677.1"/>
    </source>
</evidence>
<name>A0AAD7DV47_MYCRO</name>
<feature type="non-terminal residue" evidence="1">
    <location>
        <position position="162"/>
    </location>
</feature>
<comment type="caution">
    <text evidence="1">The sequence shown here is derived from an EMBL/GenBank/DDBJ whole genome shotgun (WGS) entry which is preliminary data.</text>
</comment>
<sequence>ILEDEDLAEEIHLHLQSIGKFVCAQDVVNCMASDEIKTRLKLKNGISLRTAQRWMKWMQYCWTAEPKGMYSDGHEREDVVEYQQKVLIPQWAELSKYTRKFTEDGDERTFIVAPDGKILVIWRHDESIFYANDRRKLRWVHSSETAKPYAKGEGASMMVTAF</sequence>
<dbReference type="Proteomes" id="UP001221757">
    <property type="component" value="Unassembled WGS sequence"/>
</dbReference>
<evidence type="ECO:0000313" key="2">
    <source>
        <dbReference type="Proteomes" id="UP001221757"/>
    </source>
</evidence>
<accession>A0AAD7DV47</accession>
<dbReference type="AlphaFoldDB" id="A0AAD7DV47"/>
<organism evidence="1 2">
    <name type="scientific">Mycena rosella</name>
    <name type="common">Pink bonnet</name>
    <name type="synonym">Agaricus rosellus</name>
    <dbReference type="NCBI Taxonomy" id="1033263"/>
    <lineage>
        <taxon>Eukaryota</taxon>
        <taxon>Fungi</taxon>
        <taxon>Dikarya</taxon>
        <taxon>Basidiomycota</taxon>
        <taxon>Agaricomycotina</taxon>
        <taxon>Agaricomycetes</taxon>
        <taxon>Agaricomycetidae</taxon>
        <taxon>Agaricales</taxon>
        <taxon>Marasmiineae</taxon>
        <taxon>Mycenaceae</taxon>
        <taxon>Mycena</taxon>
    </lineage>
</organism>
<protein>
    <submittedName>
        <fullName evidence="1">Uncharacterized protein</fullName>
    </submittedName>
</protein>
<reference evidence="1" key="1">
    <citation type="submission" date="2023-03" db="EMBL/GenBank/DDBJ databases">
        <title>Massive genome expansion in bonnet fungi (Mycena s.s.) driven by repeated elements and novel gene families across ecological guilds.</title>
        <authorList>
            <consortium name="Lawrence Berkeley National Laboratory"/>
            <person name="Harder C.B."/>
            <person name="Miyauchi S."/>
            <person name="Viragh M."/>
            <person name="Kuo A."/>
            <person name="Thoen E."/>
            <person name="Andreopoulos B."/>
            <person name="Lu D."/>
            <person name="Skrede I."/>
            <person name="Drula E."/>
            <person name="Henrissat B."/>
            <person name="Morin E."/>
            <person name="Kohler A."/>
            <person name="Barry K."/>
            <person name="LaButti K."/>
            <person name="Morin E."/>
            <person name="Salamov A."/>
            <person name="Lipzen A."/>
            <person name="Mereny Z."/>
            <person name="Hegedus B."/>
            <person name="Baldrian P."/>
            <person name="Stursova M."/>
            <person name="Weitz H."/>
            <person name="Taylor A."/>
            <person name="Grigoriev I.V."/>
            <person name="Nagy L.G."/>
            <person name="Martin F."/>
            <person name="Kauserud H."/>
        </authorList>
    </citation>
    <scope>NUCLEOTIDE SEQUENCE</scope>
    <source>
        <strain evidence="1">CBHHK067</strain>
    </source>
</reference>
<gene>
    <name evidence="1" type="ORF">B0H17DRAFT_849522</name>
</gene>
<dbReference type="PANTHER" id="PTHR35871:SF1">
    <property type="entry name" value="CXC1-LIKE CYSTEINE CLUSTER ASSOCIATED WITH KDZ TRANSPOSASES DOMAIN-CONTAINING PROTEIN"/>
    <property type="match status" value="1"/>
</dbReference>
<dbReference type="EMBL" id="JARKIE010000022">
    <property type="protein sequence ID" value="KAJ7699677.1"/>
    <property type="molecule type" value="Genomic_DNA"/>
</dbReference>
<keyword evidence="2" id="KW-1185">Reference proteome</keyword>
<feature type="non-terminal residue" evidence="1">
    <location>
        <position position="1"/>
    </location>
</feature>